<evidence type="ECO:0000256" key="1">
    <source>
        <dbReference type="SAM" id="Phobius"/>
    </source>
</evidence>
<feature type="transmembrane region" description="Helical" evidence="1">
    <location>
        <begin position="327"/>
        <end position="350"/>
    </location>
</feature>
<gene>
    <name evidence="2" type="ORF">Fcan01_00824</name>
</gene>
<proteinExistence type="predicted"/>
<feature type="transmembrane region" description="Helical" evidence="1">
    <location>
        <begin position="243"/>
        <end position="265"/>
    </location>
</feature>
<keyword evidence="1" id="KW-1133">Transmembrane helix</keyword>
<dbReference type="Proteomes" id="UP000198287">
    <property type="component" value="Unassembled WGS sequence"/>
</dbReference>
<sequence length="417" mass="48499">MPNIFQNIKKLYLSRYHFTRITSWHRNLLNSRYNFLIILLKLCQLTKPFPTKLNLSQPHYPHFESGFSSWKTGAKYCFDFMNLFTHFALTVKWLWKNVGMIQDSFDPSLEGSSRNIPTWQGLMMVYFSVSFGCFVYELIHMLHVLDVGMALVDFGLQEELRQSQIRNKRVSLSDWDLVSFAMATYIALCPVPMAIFTFTMLYPCMPPLITGLIYWTKDATCSLNLVSKIVIGLLESYTWCMKMVMGFPAIYFFLIHPGCVQIFLLEEIHRKLTSGLYTEIRKYRYIQTLSLLQNELLKQPGIQVLVGGIIITETVSIYMVFRSWQILPLPALGFFGIIATSFFFTIHVYFKAISNPFVKSVELVRFGGQMRNKWVQAYLRSCSPIRVSLGDGSYFGKITSLKIWQYCMDRLEMILLL</sequence>
<name>A0A226F4I8_FOLCA</name>
<evidence type="ECO:0000313" key="2">
    <source>
        <dbReference type="EMBL" id="OXA63836.1"/>
    </source>
</evidence>
<comment type="caution">
    <text evidence="2">The sequence shown here is derived from an EMBL/GenBank/DDBJ whole genome shotgun (WGS) entry which is preliminary data.</text>
</comment>
<dbReference type="EMBL" id="LNIX01000001">
    <property type="protein sequence ID" value="OXA63836.1"/>
    <property type="molecule type" value="Genomic_DNA"/>
</dbReference>
<accession>A0A226F4I8</accession>
<evidence type="ECO:0000313" key="3">
    <source>
        <dbReference type="Proteomes" id="UP000198287"/>
    </source>
</evidence>
<feature type="transmembrane region" description="Helical" evidence="1">
    <location>
        <begin position="123"/>
        <end position="156"/>
    </location>
</feature>
<keyword evidence="1" id="KW-0812">Transmembrane</keyword>
<keyword evidence="3" id="KW-1185">Reference proteome</keyword>
<reference evidence="2 3" key="1">
    <citation type="submission" date="2015-12" db="EMBL/GenBank/DDBJ databases">
        <title>The genome of Folsomia candida.</title>
        <authorList>
            <person name="Faddeeva A."/>
            <person name="Derks M.F."/>
            <person name="Anvar Y."/>
            <person name="Smit S."/>
            <person name="Van Straalen N."/>
            <person name="Roelofs D."/>
        </authorList>
    </citation>
    <scope>NUCLEOTIDE SEQUENCE [LARGE SCALE GENOMIC DNA]</scope>
    <source>
        <strain evidence="2 3">VU population</strain>
        <tissue evidence="2">Whole body</tissue>
    </source>
</reference>
<dbReference type="AlphaFoldDB" id="A0A226F4I8"/>
<organism evidence="2 3">
    <name type="scientific">Folsomia candida</name>
    <name type="common">Springtail</name>
    <dbReference type="NCBI Taxonomy" id="158441"/>
    <lineage>
        <taxon>Eukaryota</taxon>
        <taxon>Metazoa</taxon>
        <taxon>Ecdysozoa</taxon>
        <taxon>Arthropoda</taxon>
        <taxon>Hexapoda</taxon>
        <taxon>Collembola</taxon>
        <taxon>Entomobryomorpha</taxon>
        <taxon>Isotomoidea</taxon>
        <taxon>Isotomidae</taxon>
        <taxon>Proisotominae</taxon>
        <taxon>Folsomia</taxon>
    </lineage>
</organism>
<keyword evidence="1" id="KW-0472">Membrane</keyword>
<protein>
    <submittedName>
        <fullName evidence="2">Uncharacterized protein</fullName>
    </submittedName>
</protein>
<feature type="transmembrane region" description="Helical" evidence="1">
    <location>
        <begin position="302"/>
        <end position="321"/>
    </location>
</feature>
<feature type="transmembrane region" description="Helical" evidence="1">
    <location>
        <begin position="177"/>
        <end position="202"/>
    </location>
</feature>